<dbReference type="SUPFAM" id="SSF55811">
    <property type="entry name" value="Nudix"/>
    <property type="match status" value="1"/>
</dbReference>
<dbReference type="Pfam" id="PF00293">
    <property type="entry name" value="NUDIX"/>
    <property type="match status" value="1"/>
</dbReference>
<dbReference type="InterPro" id="IPR054105">
    <property type="entry name" value="WHD_NrtR"/>
</dbReference>
<sequence length="260" mass="29198">MSSHSTRRGVASVMTSSTYRPASAAEARFLAEYDASAYATPLVTVDPVIVTLRDEQLAVLLVKREEHPFLGSWGLPGGFIDIRNDADPEACAVRKLKEKAAFVSPYLEQVKTVGGRERDPRGWSLTVLFFALIAEDDVPPIDKRLAKWFPLSALPDAMAFDHRALIDCAIRRIRAKAEYTALPAHLLPQRFTLSKMQRVFELVLQRRLTAGAFRRRIEPLVEPIADCFETASHRPAQVYRLRPDSGSLIFEQPLKGARRK</sequence>
<dbReference type="PROSITE" id="PS51462">
    <property type="entry name" value="NUDIX"/>
    <property type="match status" value="1"/>
</dbReference>
<organism evidence="2 3">
    <name type="scientific">Alkalilimnicola ehrlichii</name>
    <dbReference type="NCBI Taxonomy" id="351052"/>
    <lineage>
        <taxon>Bacteria</taxon>
        <taxon>Pseudomonadati</taxon>
        <taxon>Pseudomonadota</taxon>
        <taxon>Gammaproteobacteria</taxon>
        <taxon>Chromatiales</taxon>
        <taxon>Ectothiorhodospiraceae</taxon>
        <taxon>Alkalilimnicola</taxon>
    </lineage>
</organism>
<reference evidence="3" key="1">
    <citation type="submission" date="2017-05" db="EMBL/GenBank/DDBJ databases">
        <authorList>
            <person name="Sharma S."/>
            <person name="Sidhu C."/>
            <person name="Pinnaka A.K."/>
        </authorList>
    </citation>
    <scope>NUCLEOTIDE SEQUENCE [LARGE SCALE GENOMIC DNA]</scope>
    <source>
        <strain evidence="3">AK93</strain>
    </source>
</reference>
<dbReference type="Gene3D" id="1.10.10.10">
    <property type="entry name" value="Winged helix-like DNA-binding domain superfamily/Winged helix DNA-binding domain"/>
    <property type="match status" value="1"/>
</dbReference>
<accession>A0A3E0WS69</accession>
<dbReference type="InterPro" id="IPR036388">
    <property type="entry name" value="WH-like_DNA-bd_sf"/>
</dbReference>
<dbReference type="CDD" id="cd18873">
    <property type="entry name" value="NUDIX_NadM_like"/>
    <property type="match status" value="1"/>
</dbReference>
<dbReference type="AlphaFoldDB" id="A0A3E0WS69"/>
<feature type="domain" description="Nudix hydrolase" evidence="1">
    <location>
        <begin position="43"/>
        <end position="174"/>
    </location>
</feature>
<dbReference type="Gene3D" id="3.90.79.10">
    <property type="entry name" value="Nucleoside Triphosphate Pyrophosphohydrolase"/>
    <property type="match status" value="1"/>
</dbReference>
<dbReference type="Pfam" id="PF21906">
    <property type="entry name" value="WHD_NrtR"/>
    <property type="match status" value="1"/>
</dbReference>
<gene>
    <name evidence="2" type="ORF">CAL65_14060</name>
</gene>
<dbReference type="PANTHER" id="PTHR43736:SF4">
    <property type="entry name" value="SLR1690 PROTEIN"/>
    <property type="match status" value="1"/>
</dbReference>
<dbReference type="EMBL" id="NFZW01000014">
    <property type="protein sequence ID" value="RFA34826.1"/>
    <property type="molecule type" value="Genomic_DNA"/>
</dbReference>
<proteinExistence type="predicted"/>
<evidence type="ECO:0000313" key="2">
    <source>
        <dbReference type="EMBL" id="RFA34826.1"/>
    </source>
</evidence>
<keyword evidence="3" id="KW-1185">Reference proteome</keyword>
<protein>
    <recommendedName>
        <fullName evidence="1">Nudix hydrolase domain-containing protein</fullName>
    </recommendedName>
</protein>
<evidence type="ECO:0000313" key="3">
    <source>
        <dbReference type="Proteomes" id="UP000256763"/>
    </source>
</evidence>
<dbReference type="PANTHER" id="PTHR43736">
    <property type="entry name" value="ADP-RIBOSE PYROPHOSPHATASE"/>
    <property type="match status" value="1"/>
</dbReference>
<comment type="caution">
    <text evidence="2">The sequence shown here is derived from an EMBL/GenBank/DDBJ whole genome shotgun (WGS) entry which is preliminary data.</text>
</comment>
<dbReference type="SUPFAM" id="SSF46785">
    <property type="entry name" value="Winged helix' DNA-binding domain"/>
    <property type="match status" value="1"/>
</dbReference>
<dbReference type="GO" id="GO:0003824">
    <property type="term" value="F:catalytic activity"/>
    <property type="evidence" value="ECO:0007669"/>
    <property type="project" value="UniProtKB-ARBA"/>
</dbReference>
<dbReference type="OrthoDB" id="542521at2"/>
<evidence type="ECO:0000259" key="1">
    <source>
        <dbReference type="PROSITE" id="PS51462"/>
    </source>
</evidence>
<dbReference type="InterPro" id="IPR015797">
    <property type="entry name" value="NUDIX_hydrolase-like_dom_sf"/>
</dbReference>
<dbReference type="Proteomes" id="UP000256763">
    <property type="component" value="Unassembled WGS sequence"/>
</dbReference>
<dbReference type="InterPro" id="IPR000086">
    <property type="entry name" value="NUDIX_hydrolase_dom"/>
</dbReference>
<name>A0A3E0WS69_9GAMM</name>
<dbReference type="InterPro" id="IPR036390">
    <property type="entry name" value="WH_DNA-bd_sf"/>
</dbReference>